<dbReference type="GeneID" id="85353918"/>
<dbReference type="RefSeq" id="XP_060323310.1">
    <property type="nucleotide sequence ID" value="XM_060470370.1"/>
</dbReference>
<comment type="caution">
    <text evidence="1">The sequence shown here is derived from an EMBL/GenBank/DDBJ whole genome shotgun (WGS) entry which is preliminary data.</text>
</comment>
<dbReference type="AlphaFoldDB" id="A0AA39JB52"/>
<dbReference type="EMBL" id="JAUEPS010000084">
    <property type="protein sequence ID" value="KAK0439525.1"/>
    <property type="molecule type" value="Genomic_DNA"/>
</dbReference>
<reference evidence="1" key="1">
    <citation type="submission" date="2023-06" db="EMBL/GenBank/DDBJ databases">
        <authorList>
            <consortium name="Lawrence Berkeley National Laboratory"/>
            <person name="Ahrendt S."/>
            <person name="Sahu N."/>
            <person name="Indic B."/>
            <person name="Wong-Bajracharya J."/>
            <person name="Merenyi Z."/>
            <person name="Ke H.-M."/>
            <person name="Monk M."/>
            <person name="Kocsube S."/>
            <person name="Drula E."/>
            <person name="Lipzen A."/>
            <person name="Balint B."/>
            <person name="Henrissat B."/>
            <person name="Andreopoulos B."/>
            <person name="Martin F.M."/>
            <person name="Harder C.B."/>
            <person name="Rigling D."/>
            <person name="Ford K.L."/>
            <person name="Foster G.D."/>
            <person name="Pangilinan J."/>
            <person name="Papanicolaou A."/>
            <person name="Barry K."/>
            <person name="LaButti K."/>
            <person name="Viragh M."/>
            <person name="Koriabine M."/>
            <person name="Yan M."/>
            <person name="Riley R."/>
            <person name="Champramary S."/>
            <person name="Plett K.L."/>
            <person name="Tsai I.J."/>
            <person name="Slot J."/>
            <person name="Sipos G."/>
            <person name="Plett J."/>
            <person name="Nagy L.G."/>
            <person name="Grigoriev I.V."/>
        </authorList>
    </citation>
    <scope>NUCLEOTIDE SEQUENCE</scope>
    <source>
        <strain evidence="1">CCBAS 213</strain>
    </source>
</reference>
<name>A0AA39JB52_ARMTA</name>
<accession>A0AA39JB52</accession>
<protein>
    <submittedName>
        <fullName evidence="1">Uncharacterized protein</fullName>
    </submittedName>
</protein>
<organism evidence="1 2">
    <name type="scientific">Armillaria tabescens</name>
    <name type="common">Ringless honey mushroom</name>
    <name type="synonym">Agaricus tabescens</name>
    <dbReference type="NCBI Taxonomy" id="1929756"/>
    <lineage>
        <taxon>Eukaryota</taxon>
        <taxon>Fungi</taxon>
        <taxon>Dikarya</taxon>
        <taxon>Basidiomycota</taxon>
        <taxon>Agaricomycotina</taxon>
        <taxon>Agaricomycetes</taxon>
        <taxon>Agaricomycetidae</taxon>
        <taxon>Agaricales</taxon>
        <taxon>Marasmiineae</taxon>
        <taxon>Physalacriaceae</taxon>
        <taxon>Desarmillaria</taxon>
    </lineage>
</organism>
<dbReference type="Proteomes" id="UP001175211">
    <property type="component" value="Unassembled WGS sequence"/>
</dbReference>
<evidence type="ECO:0000313" key="1">
    <source>
        <dbReference type="EMBL" id="KAK0439525.1"/>
    </source>
</evidence>
<sequence>METLEACLLEGNIHMSDQVGSHLAGESVLLRAETLFPSNYGAEIFYELHDNGIYLASLSYLQDGLCELSLHIFARSTTDDPHIQNLLPNIIASNSWWLTTVHIEPSYSGEWCLDHPMLDALNLCSSLESLRVCADKARTQVEANNVIDKTLESLIMSWPNLWDLRINAVSQSFGFDAVRATAGRIHKRILAFRFAQPPQERSRLYLASDFATYSIKIHDQKNNICAFKVRYLNYYGEKESWRKYKFWKQTNDD</sequence>
<keyword evidence="2" id="KW-1185">Reference proteome</keyword>
<evidence type="ECO:0000313" key="2">
    <source>
        <dbReference type="Proteomes" id="UP001175211"/>
    </source>
</evidence>
<proteinExistence type="predicted"/>
<gene>
    <name evidence="1" type="ORF">EV420DRAFT_1486274</name>
</gene>